<dbReference type="Pfam" id="PF00903">
    <property type="entry name" value="Glyoxalase"/>
    <property type="match status" value="1"/>
</dbReference>
<comment type="caution">
    <text evidence="2">The sequence shown here is derived from an EMBL/GenBank/DDBJ whole genome shotgun (WGS) entry which is preliminary data.</text>
</comment>
<proteinExistence type="predicted"/>
<keyword evidence="3" id="KW-1185">Reference proteome</keyword>
<evidence type="ECO:0000313" key="2">
    <source>
        <dbReference type="EMBL" id="GAA3980360.1"/>
    </source>
</evidence>
<dbReference type="RefSeq" id="WP_259088325.1">
    <property type="nucleotide sequence ID" value="NZ_BAAAZC010000025.1"/>
</dbReference>
<dbReference type="InterPro" id="IPR004360">
    <property type="entry name" value="Glyas_Fos-R_dOase_dom"/>
</dbReference>
<dbReference type="PANTHER" id="PTHR33993">
    <property type="entry name" value="GLYOXALASE-RELATED"/>
    <property type="match status" value="1"/>
</dbReference>
<dbReference type="InterPro" id="IPR029068">
    <property type="entry name" value="Glyas_Bleomycin-R_OHBP_Dase"/>
</dbReference>
<protein>
    <submittedName>
        <fullName evidence="2">VOC family protein</fullName>
    </submittedName>
</protein>
<feature type="domain" description="VOC" evidence="1">
    <location>
        <begin position="7"/>
        <end position="125"/>
    </location>
</feature>
<gene>
    <name evidence="2" type="ORF">GCM10022210_34510</name>
</gene>
<evidence type="ECO:0000259" key="1">
    <source>
        <dbReference type="PROSITE" id="PS51819"/>
    </source>
</evidence>
<evidence type="ECO:0000313" key="3">
    <source>
        <dbReference type="Proteomes" id="UP001500742"/>
    </source>
</evidence>
<accession>A0ABP7QDL5</accession>
<reference evidence="3" key="1">
    <citation type="journal article" date="2019" name="Int. J. Syst. Evol. Microbiol.">
        <title>The Global Catalogue of Microorganisms (GCM) 10K type strain sequencing project: providing services to taxonomists for standard genome sequencing and annotation.</title>
        <authorList>
            <consortium name="The Broad Institute Genomics Platform"/>
            <consortium name="The Broad Institute Genome Sequencing Center for Infectious Disease"/>
            <person name="Wu L."/>
            <person name="Ma J."/>
        </authorList>
    </citation>
    <scope>NUCLEOTIDE SEQUENCE [LARGE SCALE GENOMIC DNA]</scope>
    <source>
        <strain evidence="3">JCM 16601</strain>
    </source>
</reference>
<dbReference type="CDD" id="cd07247">
    <property type="entry name" value="SgaA_N_like"/>
    <property type="match status" value="1"/>
</dbReference>
<dbReference type="InterPro" id="IPR037523">
    <property type="entry name" value="VOC_core"/>
</dbReference>
<dbReference type="Gene3D" id="3.10.180.10">
    <property type="entry name" value="2,3-Dihydroxybiphenyl 1,2-Dioxygenase, domain 1"/>
    <property type="match status" value="1"/>
</dbReference>
<dbReference type="SUPFAM" id="SSF54593">
    <property type="entry name" value="Glyoxalase/Bleomycin resistance protein/Dihydroxybiphenyl dioxygenase"/>
    <property type="match status" value="1"/>
</dbReference>
<name>A0ABP7QDL5_9SPHI</name>
<sequence>MEMLKDSIFWAEIPVTDFDRAKQFYSTIYDYDMPEIMMGPNRMGFLLHERGVGIGVAIVQGKGYTPSKDGVKIYLNGGSDLALVLNRVEKAGGKIIMPKTQISPQFGCLGVFEDTEGNQLSIHSPQ</sequence>
<dbReference type="Proteomes" id="UP001500742">
    <property type="component" value="Unassembled WGS sequence"/>
</dbReference>
<dbReference type="PANTHER" id="PTHR33993:SF2">
    <property type="entry name" value="VOC DOMAIN-CONTAINING PROTEIN"/>
    <property type="match status" value="1"/>
</dbReference>
<dbReference type="PROSITE" id="PS51819">
    <property type="entry name" value="VOC"/>
    <property type="match status" value="1"/>
</dbReference>
<organism evidence="2 3">
    <name type="scientific">Mucilaginibacter dorajii</name>
    <dbReference type="NCBI Taxonomy" id="692994"/>
    <lineage>
        <taxon>Bacteria</taxon>
        <taxon>Pseudomonadati</taxon>
        <taxon>Bacteroidota</taxon>
        <taxon>Sphingobacteriia</taxon>
        <taxon>Sphingobacteriales</taxon>
        <taxon>Sphingobacteriaceae</taxon>
        <taxon>Mucilaginibacter</taxon>
    </lineage>
</organism>
<dbReference type="EMBL" id="BAAAZC010000025">
    <property type="protein sequence ID" value="GAA3980360.1"/>
    <property type="molecule type" value="Genomic_DNA"/>
</dbReference>
<dbReference type="InterPro" id="IPR052164">
    <property type="entry name" value="Anthracycline_SecMetBiosynth"/>
</dbReference>